<name>A0A3B1DN93_9ZZZZ</name>
<evidence type="ECO:0000313" key="2">
    <source>
        <dbReference type="EMBL" id="VAX40401.1"/>
    </source>
</evidence>
<dbReference type="AlphaFoldDB" id="A0A3B1DN93"/>
<keyword evidence="1" id="KW-0472">Membrane</keyword>
<reference evidence="2" key="1">
    <citation type="submission" date="2018-06" db="EMBL/GenBank/DDBJ databases">
        <authorList>
            <person name="Zhirakovskaya E."/>
        </authorList>
    </citation>
    <scope>NUCLEOTIDE SEQUENCE</scope>
</reference>
<keyword evidence="1" id="KW-1133">Transmembrane helix</keyword>
<gene>
    <name evidence="2" type="ORF">MNBD_PLANCTO02-2425</name>
</gene>
<feature type="transmembrane region" description="Helical" evidence="1">
    <location>
        <begin position="39"/>
        <end position="60"/>
    </location>
</feature>
<accession>A0A3B1DN93</accession>
<protein>
    <submittedName>
        <fullName evidence="2">Uncharacterized protein</fullName>
    </submittedName>
</protein>
<proteinExistence type="predicted"/>
<feature type="transmembrane region" description="Helical" evidence="1">
    <location>
        <begin position="67"/>
        <end position="85"/>
    </location>
</feature>
<sequence>MNKIRQSSAMQSKSLWLTILGVLSCLLYEGIIWKTLPIPVMLSFFTAAFIVYLISIFIAVRAKQQSLIVATIWGFAIAFRFLLLFSEPILEIDIYRYLWDGRVVTAGIS</sequence>
<feature type="non-terminal residue" evidence="2">
    <location>
        <position position="109"/>
    </location>
</feature>
<evidence type="ECO:0000256" key="1">
    <source>
        <dbReference type="SAM" id="Phobius"/>
    </source>
</evidence>
<organism evidence="2">
    <name type="scientific">hydrothermal vent metagenome</name>
    <dbReference type="NCBI Taxonomy" id="652676"/>
    <lineage>
        <taxon>unclassified sequences</taxon>
        <taxon>metagenomes</taxon>
        <taxon>ecological metagenomes</taxon>
    </lineage>
</organism>
<feature type="transmembrane region" description="Helical" evidence="1">
    <location>
        <begin position="15"/>
        <end position="33"/>
    </location>
</feature>
<dbReference type="EMBL" id="UOGL01000436">
    <property type="protein sequence ID" value="VAX40401.1"/>
    <property type="molecule type" value="Genomic_DNA"/>
</dbReference>
<keyword evidence="1" id="KW-0812">Transmembrane</keyword>
<dbReference type="PROSITE" id="PS51257">
    <property type="entry name" value="PROKAR_LIPOPROTEIN"/>
    <property type="match status" value="1"/>
</dbReference>